<evidence type="ECO:0000256" key="1">
    <source>
        <dbReference type="SAM" id="SignalP"/>
    </source>
</evidence>
<dbReference type="RefSeq" id="WP_184652624.1">
    <property type="nucleotide sequence ID" value="NZ_JACHFR010000002.1"/>
</dbReference>
<evidence type="ECO:0000313" key="3">
    <source>
        <dbReference type="EMBL" id="QOS40900.1"/>
    </source>
</evidence>
<reference evidence="3 5" key="1">
    <citation type="submission" date="2018-08" db="EMBL/GenBank/DDBJ databases">
        <title>The first complete genome of Treponema rectale (CHPAT), a commensal spirochete of the bovine rectum.</title>
        <authorList>
            <person name="Staton G.J."/>
            <person name="Clegg S.R."/>
            <person name="Carter S.D."/>
            <person name="Radford A.D."/>
            <person name="Darby A."/>
            <person name="Hall N."/>
            <person name="Birtles R.J."/>
            <person name="Evans N.J."/>
        </authorList>
    </citation>
    <scope>NUCLEOTIDE SEQUENCE [LARGE SCALE GENOMIC DNA]</scope>
    <source>
        <strain evidence="3 5">CHPA</strain>
    </source>
</reference>
<keyword evidence="4" id="KW-1185">Reference proteome</keyword>
<dbReference type="KEGG" id="trc:DYE49_10740"/>
<organism evidence="2 4">
    <name type="scientific">Treponema rectale</name>
    <dbReference type="NCBI Taxonomy" id="744512"/>
    <lineage>
        <taxon>Bacteria</taxon>
        <taxon>Pseudomonadati</taxon>
        <taxon>Spirochaetota</taxon>
        <taxon>Spirochaetia</taxon>
        <taxon>Spirochaetales</taxon>
        <taxon>Treponemataceae</taxon>
        <taxon>Treponema</taxon>
    </lineage>
</organism>
<evidence type="ECO:0000313" key="4">
    <source>
        <dbReference type="Proteomes" id="UP000578697"/>
    </source>
</evidence>
<evidence type="ECO:0000313" key="2">
    <source>
        <dbReference type="EMBL" id="MBB5219207.1"/>
    </source>
</evidence>
<evidence type="ECO:0000313" key="5">
    <source>
        <dbReference type="Proteomes" id="UP000593591"/>
    </source>
</evidence>
<keyword evidence="1" id="KW-0732">Signal</keyword>
<protein>
    <submittedName>
        <fullName evidence="2">Uncharacterized protein</fullName>
    </submittedName>
</protein>
<sequence length="541" mass="59931">MKFTKTALFATAMLSAAGITFAQDFDDFDYSEEPTTSFTVGGNFETTARSYLDEADHEIKSADDVSTLHTEANATGKLNLNYSGLSSDLNAVIKFDKNTFGEHPEDLLDEFTARAYLGNLLIEAGKMRVVWGKGDKNHVVDNFNANDYTDYIFPDYLDRRIAEPMFRAVYSTNNDVKFEAVWTPVMTADRLASSGNWQPKASKELTDKVQSAALDYLKKATEAKVKANQLATEAATLQATGDTANLATLISNNAATLVPYHLDPANALTTASAAIQEYVSATEKAYLTALSNTGSLTDNLYPDTYQLKYGQAGLRTTFTAGGFDLGFSYYYGHYKQPSANLSKYSAYVEKVLSGAEISESDKFLSYDQLQVFGLEGATVFGPLNIRFEAAYNLTDDTKGDDPWVHNNSIAWEAGFDMDLPISNINFNIQTVGKYILKGDKINDSLYKAFDVDGDANDCYTNNKIIVDITDSYRNETIKLDIKGVWGIERGDVVIMPSLAFDVKDDMTLNLSGLYIWCKDEDSEFDGWQHNSFAQVGIKYLF</sequence>
<dbReference type="AlphaFoldDB" id="A0A840SBR5"/>
<accession>A0A840SBR5</accession>
<dbReference type="Proteomes" id="UP000578697">
    <property type="component" value="Unassembled WGS sequence"/>
</dbReference>
<reference evidence="2 4" key="2">
    <citation type="submission" date="2020-08" db="EMBL/GenBank/DDBJ databases">
        <title>Genomic Encyclopedia of Type Strains, Phase IV (KMG-IV): sequencing the most valuable type-strain genomes for metagenomic binning, comparative biology and taxonomic classification.</title>
        <authorList>
            <person name="Goeker M."/>
        </authorList>
    </citation>
    <scope>NUCLEOTIDE SEQUENCE [LARGE SCALE GENOMIC DNA]</scope>
    <source>
        <strain evidence="2 4">DSM 103679</strain>
    </source>
</reference>
<name>A0A840SBR5_9SPIR</name>
<dbReference type="EMBL" id="CP031517">
    <property type="protein sequence ID" value="QOS40900.1"/>
    <property type="molecule type" value="Genomic_DNA"/>
</dbReference>
<feature type="chain" id="PRO_5036418355" evidence="1">
    <location>
        <begin position="23"/>
        <end position="541"/>
    </location>
</feature>
<dbReference type="Proteomes" id="UP000593591">
    <property type="component" value="Chromosome"/>
</dbReference>
<dbReference type="EMBL" id="JACHFR010000002">
    <property type="protein sequence ID" value="MBB5219207.1"/>
    <property type="molecule type" value="Genomic_DNA"/>
</dbReference>
<gene>
    <name evidence="3" type="ORF">DYE49_10740</name>
    <name evidence="2" type="ORF">HNP77_001576</name>
</gene>
<feature type="signal peptide" evidence="1">
    <location>
        <begin position="1"/>
        <end position="22"/>
    </location>
</feature>
<proteinExistence type="predicted"/>